<dbReference type="SUPFAM" id="SSF52540">
    <property type="entry name" value="P-loop containing nucleoside triphosphate hydrolases"/>
    <property type="match status" value="1"/>
</dbReference>
<organism evidence="2 3">
    <name type="scientific">Rhodoferax ferrireducens</name>
    <dbReference type="NCBI Taxonomy" id="192843"/>
    <lineage>
        <taxon>Bacteria</taxon>
        <taxon>Pseudomonadati</taxon>
        <taxon>Pseudomonadota</taxon>
        <taxon>Betaproteobacteria</taxon>
        <taxon>Burkholderiales</taxon>
        <taxon>Comamonadaceae</taxon>
        <taxon>Rhodoferax</taxon>
    </lineage>
</organism>
<gene>
    <name evidence="2" type="ORF">J2X19_001877</name>
</gene>
<sequence>MILSSVLISGLWGKPPLKLSFNDSVNFMVGQNGTGKTTIINLIAAGLAADFERLDRIDFMTMELVLKPLKKGKNTKISITKKQKSDLPYYDINYTIRHGSDGKPVTYDLDRLAEERHYRSVPPRHLRELLMRNGGFADLNKTLSELVQVTLLSVNRFVIDAKTEPRPTTERNISNPVDQKLDTIINQLVRLFSKLDRESADAAANFQRDSFVSLLSIETTSLFKSAVQKLEVAKETDSLTRALTEIGVDQKKTSSVITTLFKNFDIARRKIQNGDGMLLQEFMVLAGTLRANSLVQKYDALQVQRRKIFALRDSFLEEVNALLGPRKIVVINERNEIEARSPEGRVIRPMDLSSGEKQLLIILGEALLQDQQSVIFIADEPELSLHVSWQEKLVPAITRINTNAQIIFATHSPDIVGSYADCVSVMEDIW</sequence>
<evidence type="ECO:0000313" key="2">
    <source>
        <dbReference type="EMBL" id="MDR7377198.1"/>
    </source>
</evidence>
<dbReference type="RefSeq" id="WP_310372786.1">
    <property type="nucleotide sequence ID" value="NZ_JAVDXT010000002.1"/>
</dbReference>
<accession>A0ABU2C796</accession>
<proteinExistence type="predicted"/>
<feature type="domain" description="Endonuclease GajA/Old nuclease/RecF-like AAA" evidence="1">
    <location>
        <begin position="1"/>
        <end position="416"/>
    </location>
</feature>
<reference evidence="2 3" key="1">
    <citation type="submission" date="2023-07" db="EMBL/GenBank/DDBJ databases">
        <title>Sorghum-associated microbial communities from plants grown in Nebraska, USA.</title>
        <authorList>
            <person name="Schachtman D."/>
        </authorList>
    </citation>
    <scope>NUCLEOTIDE SEQUENCE [LARGE SCALE GENOMIC DNA]</scope>
    <source>
        <strain evidence="2 3">BE313</strain>
    </source>
</reference>
<dbReference type="PANTHER" id="PTHR43581">
    <property type="entry name" value="ATP/GTP PHOSPHATASE"/>
    <property type="match status" value="1"/>
</dbReference>
<dbReference type="InterPro" id="IPR041685">
    <property type="entry name" value="AAA_GajA/Old/RecF-like"/>
</dbReference>
<dbReference type="InterPro" id="IPR051396">
    <property type="entry name" value="Bact_Antivir_Def_Nuclease"/>
</dbReference>
<keyword evidence="3" id="KW-1185">Reference proteome</keyword>
<name>A0ABU2C796_9BURK</name>
<dbReference type="CDD" id="cd00267">
    <property type="entry name" value="ABC_ATPase"/>
    <property type="match status" value="1"/>
</dbReference>
<evidence type="ECO:0000313" key="3">
    <source>
        <dbReference type="Proteomes" id="UP001180487"/>
    </source>
</evidence>
<dbReference type="InterPro" id="IPR027417">
    <property type="entry name" value="P-loop_NTPase"/>
</dbReference>
<dbReference type="Pfam" id="PF13175">
    <property type="entry name" value="AAA_15"/>
    <property type="match status" value="1"/>
</dbReference>
<protein>
    <submittedName>
        <fullName evidence="2">ATPase</fullName>
    </submittedName>
</protein>
<dbReference type="EMBL" id="JAVDXT010000002">
    <property type="protein sequence ID" value="MDR7377198.1"/>
    <property type="molecule type" value="Genomic_DNA"/>
</dbReference>
<dbReference type="Gene3D" id="3.40.50.300">
    <property type="entry name" value="P-loop containing nucleotide triphosphate hydrolases"/>
    <property type="match status" value="1"/>
</dbReference>
<comment type="caution">
    <text evidence="2">The sequence shown here is derived from an EMBL/GenBank/DDBJ whole genome shotgun (WGS) entry which is preliminary data.</text>
</comment>
<dbReference type="Proteomes" id="UP001180487">
    <property type="component" value="Unassembled WGS sequence"/>
</dbReference>
<evidence type="ECO:0000259" key="1">
    <source>
        <dbReference type="Pfam" id="PF13175"/>
    </source>
</evidence>
<dbReference type="PANTHER" id="PTHR43581:SF2">
    <property type="entry name" value="EXCINUCLEASE ATPASE SUBUNIT"/>
    <property type="match status" value="1"/>
</dbReference>